<organism evidence="2 3">
    <name type="scientific">Grifola frondosa</name>
    <name type="common">Maitake</name>
    <name type="synonym">Polyporus frondosus</name>
    <dbReference type="NCBI Taxonomy" id="5627"/>
    <lineage>
        <taxon>Eukaryota</taxon>
        <taxon>Fungi</taxon>
        <taxon>Dikarya</taxon>
        <taxon>Basidiomycota</taxon>
        <taxon>Agaricomycotina</taxon>
        <taxon>Agaricomycetes</taxon>
        <taxon>Polyporales</taxon>
        <taxon>Grifolaceae</taxon>
        <taxon>Grifola</taxon>
    </lineage>
</organism>
<dbReference type="AlphaFoldDB" id="A0A1C7M390"/>
<proteinExistence type="predicted"/>
<gene>
    <name evidence="2" type="ORF">A0H81_08743</name>
</gene>
<dbReference type="EMBL" id="LUGG01000011">
    <property type="protein sequence ID" value="OBZ71371.1"/>
    <property type="molecule type" value="Genomic_DNA"/>
</dbReference>
<evidence type="ECO:0000313" key="3">
    <source>
        <dbReference type="Proteomes" id="UP000092993"/>
    </source>
</evidence>
<comment type="caution">
    <text evidence="2">The sequence shown here is derived from an EMBL/GenBank/DDBJ whole genome shotgun (WGS) entry which is preliminary data.</text>
</comment>
<reference evidence="2 3" key="1">
    <citation type="submission" date="2016-03" db="EMBL/GenBank/DDBJ databases">
        <title>Whole genome sequencing of Grifola frondosa 9006-11.</title>
        <authorList>
            <person name="Min B."/>
            <person name="Park H."/>
            <person name="Kim J.-G."/>
            <person name="Cho H."/>
            <person name="Oh Y.-L."/>
            <person name="Kong W.-S."/>
            <person name="Choi I.-G."/>
        </authorList>
    </citation>
    <scope>NUCLEOTIDE SEQUENCE [LARGE SCALE GENOMIC DNA]</scope>
    <source>
        <strain evidence="2 3">9006-11</strain>
    </source>
</reference>
<dbReference type="Proteomes" id="UP000092993">
    <property type="component" value="Unassembled WGS sequence"/>
</dbReference>
<feature type="region of interest" description="Disordered" evidence="1">
    <location>
        <begin position="32"/>
        <end position="206"/>
    </location>
</feature>
<evidence type="ECO:0000256" key="1">
    <source>
        <dbReference type="SAM" id="MobiDB-lite"/>
    </source>
</evidence>
<sequence>METETVERVSEIMEVEADGTEYVSEVVEVQGKVTERKKTKKCKSGDEAGPSEDGHGKRKKKRKSEKDEDKQERKRRKREAKEEKAARDEGKTMVELPAIEESSEKDVEGILALSNAKAEKRRRKEERRARKEEKRKRKVYSLSEVTANGEGGVEEELPRPSNSSHTVVEADASRKQQKDKNKKSGTSDDLSSSMKSIKKRKKMPSE</sequence>
<protein>
    <submittedName>
        <fullName evidence="2">Uncharacterized protein</fullName>
    </submittedName>
</protein>
<accession>A0A1C7M390</accession>
<keyword evidence="3" id="KW-1185">Reference proteome</keyword>
<feature type="compositionally biased region" description="Basic and acidic residues" evidence="1">
    <location>
        <begin position="79"/>
        <end position="92"/>
    </location>
</feature>
<feature type="compositionally biased region" description="Basic residues" evidence="1">
    <location>
        <begin position="196"/>
        <end position="206"/>
    </location>
</feature>
<evidence type="ECO:0000313" key="2">
    <source>
        <dbReference type="EMBL" id="OBZ71371.1"/>
    </source>
</evidence>
<name>A0A1C7M390_GRIFR</name>